<protein>
    <submittedName>
        <fullName evidence="1">CMD domain protein</fullName>
    </submittedName>
</protein>
<dbReference type="InterPro" id="IPR023982">
    <property type="entry name" value="CHP04029_CMD-like"/>
</dbReference>
<dbReference type="Gene3D" id="1.20.1290.10">
    <property type="entry name" value="AhpD-like"/>
    <property type="match status" value="1"/>
</dbReference>
<evidence type="ECO:0000313" key="1">
    <source>
        <dbReference type="EMBL" id="UXN70194.1"/>
    </source>
</evidence>
<dbReference type="Proteomes" id="UP001061862">
    <property type="component" value="Chromosome"/>
</dbReference>
<keyword evidence="2" id="KW-1185">Reference proteome</keyword>
<gene>
    <name evidence="1" type="ORF">N8A98_03075</name>
</gene>
<organism evidence="1 2">
    <name type="scientific">Devosia neptuniae</name>
    <dbReference type="NCBI Taxonomy" id="191302"/>
    <lineage>
        <taxon>Bacteria</taxon>
        <taxon>Pseudomonadati</taxon>
        <taxon>Pseudomonadota</taxon>
        <taxon>Alphaproteobacteria</taxon>
        <taxon>Hyphomicrobiales</taxon>
        <taxon>Devosiaceae</taxon>
        <taxon>Devosia</taxon>
    </lineage>
</organism>
<reference evidence="1 2" key="1">
    <citation type="submission" date="2022-09" db="EMBL/GenBank/DDBJ databases">
        <title>Interaction between co-microsymbionts with complementary sets of symbiotic genes in legume-rhizobium systems.</title>
        <authorList>
            <person name="Safronova V."/>
            <person name="Sazanova A."/>
            <person name="Afonin A."/>
            <person name="Chirak E."/>
        </authorList>
    </citation>
    <scope>NUCLEOTIDE SEQUENCE [LARGE SCALE GENOMIC DNA]</scope>
    <source>
        <strain evidence="1 2">A18/4-1</strain>
    </source>
</reference>
<name>A0ABY6CD78_9HYPH</name>
<dbReference type="SUPFAM" id="SSF69118">
    <property type="entry name" value="AhpD-like"/>
    <property type="match status" value="1"/>
</dbReference>
<evidence type="ECO:0000313" key="2">
    <source>
        <dbReference type="Proteomes" id="UP001061862"/>
    </source>
</evidence>
<accession>A0ABY6CD78</accession>
<proteinExistence type="predicted"/>
<dbReference type="InterPro" id="IPR029032">
    <property type="entry name" value="AhpD-like"/>
</dbReference>
<dbReference type="NCBIfam" id="TIGR04029">
    <property type="entry name" value="CMD_Avi_7170"/>
    <property type="match status" value="1"/>
</dbReference>
<sequence>MGAQHADLIDQLLSITAGSRLDQIRRHREIARDNVQKAYDALFSPQDAGAVSLLERFAIAGFVAGLHGQLGLTDHYIHRLTLLEGGPALAVIVGSETERGAVQGPYGDYPAGPLSPENKPGLHYAAAPDSRQFLGAKLSAAFEHAHLLVFRPRDASRQALQTLLDAGWSNDGIVTLSQLVAYLAFQVRLVEGLTALAASASQTTTEATFSQALAAGANS</sequence>
<dbReference type="EMBL" id="CP104965">
    <property type="protein sequence ID" value="UXN70194.1"/>
    <property type="molecule type" value="Genomic_DNA"/>
</dbReference>
<dbReference type="RefSeq" id="WP_262169063.1">
    <property type="nucleotide sequence ID" value="NZ_CP104965.1"/>
</dbReference>